<name>A0ACB9GT55_9ASTR</name>
<organism evidence="1 2">
    <name type="scientific">Smallanthus sonchifolius</name>
    <dbReference type="NCBI Taxonomy" id="185202"/>
    <lineage>
        <taxon>Eukaryota</taxon>
        <taxon>Viridiplantae</taxon>
        <taxon>Streptophyta</taxon>
        <taxon>Embryophyta</taxon>
        <taxon>Tracheophyta</taxon>
        <taxon>Spermatophyta</taxon>
        <taxon>Magnoliopsida</taxon>
        <taxon>eudicotyledons</taxon>
        <taxon>Gunneridae</taxon>
        <taxon>Pentapetalae</taxon>
        <taxon>asterids</taxon>
        <taxon>campanulids</taxon>
        <taxon>Asterales</taxon>
        <taxon>Asteraceae</taxon>
        <taxon>Asteroideae</taxon>
        <taxon>Heliantheae alliance</taxon>
        <taxon>Millerieae</taxon>
        <taxon>Smallanthus</taxon>
    </lineage>
</organism>
<evidence type="ECO:0000313" key="2">
    <source>
        <dbReference type="Proteomes" id="UP001056120"/>
    </source>
</evidence>
<gene>
    <name evidence="1" type="ORF">L1987_40631</name>
</gene>
<keyword evidence="2" id="KW-1185">Reference proteome</keyword>
<accession>A0ACB9GT55</accession>
<evidence type="ECO:0000313" key="1">
    <source>
        <dbReference type="EMBL" id="KAI3786728.1"/>
    </source>
</evidence>
<comment type="caution">
    <text evidence="1">The sequence shown here is derived from an EMBL/GenBank/DDBJ whole genome shotgun (WGS) entry which is preliminary data.</text>
</comment>
<reference evidence="2" key="1">
    <citation type="journal article" date="2022" name="Mol. Ecol. Resour.">
        <title>The genomes of chicory, endive, great burdock and yacon provide insights into Asteraceae palaeo-polyploidization history and plant inulin production.</title>
        <authorList>
            <person name="Fan W."/>
            <person name="Wang S."/>
            <person name="Wang H."/>
            <person name="Wang A."/>
            <person name="Jiang F."/>
            <person name="Liu H."/>
            <person name="Zhao H."/>
            <person name="Xu D."/>
            <person name="Zhang Y."/>
        </authorList>
    </citation>
    <scope>NUCLEOTIDE SEQUENCE [LARGE SCALE GENOMIC DNA]</scope>
    <source>
        <strain evidence="2">cv. Yunnan</strain>
    </source>
</reference>
<dbReference type="EMBL" id="CM042030">
    <property type="protein sequence ID" value="KAI3786728.1"/>
    <property type="molecule type" value="Genomic_DNA"/>
</dbReference>
<dbReference type="Proteomes" id="UP001056120">
    <property type="component" value="Linkage Group LG13"/>
</dbReference>
<protein>
    <submittedName>
        <fullName evidence="1">Uncharacterized protein</fullName>
    </submittedName>
</protein>
<reference evidence="1 2" key="2">
    <citation type="journal article" date="2022" name="Mol. Ecol. Resour.">
        <title>The genomes of chicory, endive, great burdock and yacon provide insights into Asteraceae paleo-polyploidization history and plant inulin production.</title>
        <authorList>
            <person name="Fan W."/>
            <person name="Wang S."/>
            <person name="Wang H."/>
            <person name="Wang A."/>
            <person name="Jiang F."/>
            <person name="Liu H."/>
            <person name="Zhao H."/>
            <person name="Xu D."/>
            <person name="Zhang Y."/>
        </authorList>
    </citation>
    <scope>NUCLEOTIDE SEQUENCE [LARGE SCALE GENOMIC DNA]</scope>
    <source>
        <strain evidence="2">cv. Yunnan</strain>
        <tissue evidence="1">Leaves</tissue>
    </source>
</reference>
<sequence>MALVNDETMTTATDATDANPTLVEPTSTTTPSTTSSKRQPAQAPTTRHRMSKRTKITKDEPVIPRDIGLNPDEVDLQQQAMQQLLDDKKKDEEKKKAFEDERQQKVIAWKIEEINAKAME</sequence>
<proteinExistence type="predicted"/>